<dbReference type="Pfam" id="PF13424">
    <property type="entry name" value="TPR_12"/>
    <property type="match status" value="1"/>
</dbReference>
<feature type="repeat" description="TPR" evidence="3">
    <location>
        <begin position="618"/>
        <end position="651"/>
    </location>
</feature>
<evidence type="ECO:0000313" key="6">
    <source>
        <dbReference type="Proteomes" id="UP000654345"/>
    </source>
</evidence>
<keyword evidence="2 3" id="KW-0802">TPR repeat</keyword>
<dbReference type="EMBL" id="BNJG01000001">
    <property type="protein sequence ID" value="GHO54717.1"/>
    <property type="molecule type" value="Genomic_DNA"/>
</dbReference>
<feature type="repeat" description="TPR" evidence="3">
    <location>
        <begin position="584"/>
        <end position="617"/>
    </location>
</feature>
<dbReference type="RefSeq" id="WP_201371394.1">
    <property type="nucleotide sequence ID" value="NZ_BNJG01000001.1"/>
</dbReference>
<dbReference type="PANTHER" id="PTHR44858:SF1">
    <property type="entry name" value="UDP-N-ACETYLGLUCOSAMINE--PEPTIDE N-ACETYLGLUCOSAMINYLTRANSFERASE SPINDLY-RELATED"/>
    <property type="match status" value="1"/>
</dbReference>
<dbReference type="Gene3D" id="1.25.40.10">
    <property type="entry name" value="Tetratricopeptide repeat domain"/>
    <property type="match status" value="2"/>
</dbReference>
<protein>
    <recommendedName>
        <fullName evidence="7">Tetratricopeptide repeat protein</fullName>
    </recommendedName>
</protein>
<evidence type="ECO:0000256" key="3">
    <source>
        <dbReference type="PROSITE-ProRule" id="PRU00339"/>
    </source>
</evidence>
<dbReference type="PROSITE" id="PS50005">
    <property type="entry name" value="TPR"/>
    <property type="match status" value="2"/>
</dbReference>
<organism evidence="5 6">
    <name type="scientific">Ktedonobacter robiniae</name>
    <dbReference type="NCBI Taxonomy" id="2778365"/>
    <lineage>
        <taxon>Bacteria</taxon>
        <taxon>Bacillati</taxon>
        <taxon>Chloroflexota</taxon>
        <taxon>Ktedonobacteria</taxon>
        <taxon>Ktedonobacterales</taxon>
        <taxon>Ktedonobacteraceae</taxon>
        <taxon>Ktedonobacter</taxon>
    </lineage>
</organism>
<evidence type="ECO:0000256" key="1">
    <source>
        <dbReference type="ARBA" id="ARBA00022737"/>
    </source>
</evidence>
<dbReference type="SUPFAM" id="SSF48452">
    <property type="entry name" value="TPR-like"/>
    <property type="match status" value="2"/>
</dbReference>
<evidence type="ECO:0000256" key="2">
    <source>
        <dbReference type="ARBA" id="ARBA00022803"/>
    </source>
</evidence>
<dbReference type="InterPro" id="IPR019734">
    <property type="entry name" value="TPR_rpt"/>
</dbReference>
<dbReference type="Proteomes" id="UP000654345">
    <property type="component" value="Unassembled WGS sequence"/>
</dbReference>
<dbReference type="PANTHER" id="PTHR44858">
    <property type="entry name" value="TETRATRICOPEPTIDE REPEAT PROTEIN 6"/>
    <property type="match status" value="1"/>
</dbReference>
<gene>
    <name evidence="5" type="ORF">KSB_31920</name>
</gene>
<dbReference type="SMART" id="SM00028">
    <property type="entry name" value="TPR"/>
    <property type="match status" value="5"/>
</dbReference>
<accession>A0ABQ3UQR8</accession>
<dbReference type="InterPro" id="IPR011990">
    <property type="entry name" value="TPR-like_helical_dom_sf"/>
</dbReference>
<feature type="coiled-coil region" evidence="4">
    <location>
        <begin position="549"/>
        <end position="583"/>
    </location>
</feature>
<dbReference type="InterPro" id="IPR050498">
    <property type="entry name" value="Ycf3"/>
</dbReference>
<keyword evidence="6" id="KW-1185">Reference proteome</keyword>
<evidence type="ECO:0000256" key="4">
    <source>
        <dbReference type="SAM" id="Coils"/>
    </source>
</evidence>
<evidence type="ECO:0008006" key="7">
    <source>
        <dbReference type="Google" id="ProtNLM"/>
    </source>
</evidence>
<reference evidence="5 6" key="1">
    <citation type="journal article" date="2021" name="Int. J. Syst. Evol. Microbiol.">
        <title>Reticulibacter mediterranei gen. nov., sp. nov., within the new family Reticulibacteraceae fam. nov., and Ktedonospora formicarum gen. nov., sp. nov., Ktedonobacter robiniae sp. nov., Dictyobacter formicarum sp. nov. and Dictyobacter arantiisoli sp. nov., belonging to the class Ktedonobacteria.</title>
        <authorList>
            <person name="Yabe S."/>
            <person name="Zheng Y."/>
            <person name="Wang C.M."/>
            <person name="Sakai Y."/>
            <person name="Abe K."/>
            <person name="Yokota A."/>
            <person name="Donadio S."/>
            <person name="Cavaletti L."/>
            <person name="Monciardini P."/>
        </authorList>
    </citation>
    <scope>NUCLEOTIDE SEQUENCE [LARGE SCALE GENOMIC DNA]</scope>
    <source>
        <strain evidence="5 6">SOSP1-30</strain>
    </source>
</reference>
<keyword evidence="4" id="KW-0175">Coiled coil</keyword>
<name>A0ABQ3UQR8_9CHLR</name>
<evidence type="ECO:0000313" key="5">
    <source>
        <dbReference type="EMBL" id="GHO54717.1"/>
    </source>
</evidence>
<comment type="caution">
    <text evidence="5">The sequence shown here is derived from an EMBL/GenBank/DDBJ whole genome shotgun (WGS) entry which is preliminary data.</text>
</comment>
<keyword evidence="1" id="KW-0677">Repeat</keyword>
<sequence>MVRKKETAFSLTDEEQQQQQHLLTHYHTLAENLRESTDASSIEHVLQELLQYTPELQQTIAKELSKEQHSDAADILLALHSVSPNKEVRKEARRALLRLENASIKPQWQAPQARTSVVEIKTANPPRFWRGQVSQTREQGEVLLSLYWEQGYDYTEVRSLTFVLDFWRDGVREFILETLSKRRVLESIEERQVTTGQAFVECALAEGRRLIEEALATNTWRGNQPAAEYRHHNNTLNTLIFQAQDVGRDRGLTFMYPEMDAQETAINFVGAWSIGDYGLTYDLLSRDSTLLKDITRAEWIEQHRRWSDEAHPARLMLTFVQEHEAPQSTLWLPSSATSSQAKRVEVEIGWSLELSETMLSGALAEMPLGTAINKETGRHWFWSKYTMARENNEWRVQRFHDEGARLQGLPITEIQQQITRREEEVEAKAKQPAEDMQSLLDELTRGFYQILHYYDALIALVPLDRQPCEAATGRAMALGSPERAMVYLQRLVERFPERLELNMRSLAGTYATYAFNEAAANIPGRREHFLELAEATLRDLLELHNDALNHLLLAELYSSQERNEEAEEELHQAEALNPTTDEQGSIEANLGALAMRREQMATALAHFERASKLVPNHPGIWFNLGFVHRLLGHMETAASHYKHAIELEPQDIRPYSELTAINMNQQDQQEARRVVEAGLAANPDSAHLLALHASVLHVLGEERAAQRQLEQAERLDPTLEIVQATRQQLELEKKRK</sequence>
<proteinExistence type="predicted"/>